<proteinExistence type="predicted"/>
<dbReference type="OrthoDB" id="9800698at2"/>
<dbReference type="Gene3D" id="3.40.50.300">
    <property type="entry name" value="P-loop containing nucleotide triphosphate hydrolases"/>
    <property type="match status" value="1"/>
</dbReference>
<feature type="domain" description="Sulfotransferase" evidence="1">
    <location>
        <begin position="6"/>
        <end position="220"/>
    </location>
</feature>
<keyword evidence="3" id="KW-1185">Reference proteome</keyword>
<accession>A0A1S2M1E1</accession>
<dbReference type="InterPro" id="IPR000863">
    <property type="entry name" value="Sulfotransferase_dom"/>
</dbReference>
<dbReference type="GO" id="GO:0008146">
    <property type="term" value="F:sulfotransferase activity"/>
    <property type="evidence" value="ECO:0007669"/>
    <property type="project" value="InterPro"/>
</dbReference>
<evidence type="ECO:0000313" key="2">
    <source>
        <dbReference type="EMBL" id="OIJ18529.1"/>
    </source>
</evidence>
<dbReference type="Pfam" id="PF00685">
    <property type="entry name" value="Sulfotransfer_1"/>
    <property type="match status" value="1"/>
</dbReference>
<organism evidence="2 3">
    <name type="scientific">Anaerobacillus alkalidiazotrophicus</name>
    <dbReference type="NCBI Taxonomy" id="472963"/>
    <lineage>
        <taxon>Bacteria</taxon>
        <taxon>Bacillati</taxon>
        <taxon>Bacillota</taxon>
        <taxon>Bacilli</taxon>
        <taxon>Bacillales</taxon>
        <taxon>Bacillaceae</taxon>
        <taxon>Anaerobacillus</taxon>
    </lineage>
</organism>
<sequence>MKQMKNDLIVTGIQRGGTTLTTALLDSLTNCVCLSEPNWQLDWVNQSNDSNEIVDFLIKDFNKVRTEISNNKPIIDRRKNDGSAITNYYERNEEGDPKRIEKIKRTIFKVENNEFLLGMKHPALYTSILPELIEKKHFSIIAIIRHPIPTILSWNSLNLYISRAHVPHGAPFWAELRSIIKSKDKLIDKHVKVYDLVCQRYLALREELHLLKYEDIIQDPSILEKITNRRYEKRLEINNQNKNSAYDYSLVEELKESLQRYAPNALKLYSLDKF</sequence>
<name>A0A1S2M1E1_9BACI</name>
<dbReference type="SUPFAM" id="SSF52540">
    <property type="entry name" value="P-loop containing nucleoside triphosphate hydrolases"/>
    <property type="match status" value="1"/>
</dbReference>
<evidence type="ECO:0000259" key="1">
    <source>
        <dbReference type="Pfam" id="PF00685"/>
    </source>
</evidence>
<protein>
    <recommendedName>
        <fullName evidence="1">Sulfotransferase domain-containing protein</fullName>
    </recommendedName>
</protein>
<dbReference type="AlphaFoldDB" id="A0A1S2M1E1"/>
<comment type="caution">
    <text evidence="2">The sequence shown here is derived from an EMBL/GenBank/DDBJ whole genome shotgun (WGS) entry which is preliminary data.</text>
</comment>
<dbReference type="Proteomes" id="UP000180057">
    <property type="component" value="Unassembled WGS sequence"/>
</dbReference>
<evidence type="ECO:0000313" key="3">
    <source>
        <dbReference type="Proteomes" id="UP000180057"/>
    </source>
</evidence>
<dbReference type="InterPro" id="IPR027417">
    <property type="entry name" value="P-loop_NTPase"/>
</dbReference>
<reference evidence="2 3" key="1">
    <citation type="submission" date="2016-10" db="EMBL/GenBank/DDBJ databases">
        <title>Draft genome sequences of four alkaliphilic bacteria belonging to the Anaerobacillus genus.</title>
        <authorList>
            <person name="Bassil N.M."/>
            <person name="Lloyd J.R."/>
        </authorList>
    </citation>
    <scope>NUCLEOTIDE SEQUENCE [LARGE SCALE GENOMIC DNA]</scope>
    <source>
        <strain evidence="2 3">DSM 22531</strain>
    </source>
</reference>
<gene>
    <name evidence="2" type="ORF">BKP45_18975</name>
</gene>
<dbReference type="RefSeq" id="WP_071390747.1">
    <property type="nucleotide sequence ID" value="NZ_MLQS01000030.1"/>
</dbReference>
<dbReference type="EMBL" id="MLQS01000030">
    <property type="protein sequence ID" value="OIJ18529.1"/>
    <property type="molecule type" value="Genomic_DNA"/>
</dbReference>